<protein>
    <submittedName>
        <fullName evidence="2">Uncharacterized protein</fullName>
    </submittedName>
</protein>
<proteinExistence type="predicted"/>
<keyword evidence="3" id="KW-1185">Reference proteome</keyword>
<dbReference type="InterPro" id="IPR013083">
    <property type="entry name" value="Znf_RING/FYVE/PHD"/>
</dbReference>
<evidence type="ECO:0000313" key="3">
    <source>
        <dbReference type="Proteomes" id="UP001140949"/>
    </source>
</evidence>
<accession>A0AAX6HGR3</accession>
<dbReference type="Pfam" id="PF07800">
    <property type="entry name" value="DUF1644"/>
    <property type="match status" value="1"/>
</dbReference>
<gene>
    <name evidence="2" type="ORF">M6B38_314490</name>
</gene>
<dbReference type="InterPro" id="IPR012866">
    <property type="entry name" value="DUF1644"/>
</dbReference>
<evidence type="ECO:0000256" key="1">
    <source>
        <dbReference type="SAM" id="MobiDB-lite"/>
    </source>
</evidence>
<organism evidence="2 3">
    <name type="scientific">Iris pallida</name>
    <name type="common">Sweet iris</name>
    <dbReference type="NCBI Taxonomy" id="29817"/>
    <lineage>
        <taxon>Eukaryota</taxon>
        <taxon>Viridiplantae</taxon>
        <taxon>Streptophyta</taxon>
        <taxon>Embryophyta</taxon>
        <taxon>Tracheophyta</taxon>
        <taxon>Spermatophyta</taxon>
        <taxon>Magnoliopsida</taxon>
        <taxon>Liliopsida</taxon>
        <taxon>Asparagales</taxon>
        <taxon>Iridaceae</taxon>
        <taxon>Iridoideae</taxon>
        <taxon>Irideae</taxon>
        <taxon>Iris</taxon>
    </lineage>
</organism>
<feature type="compositionally biased region" description="Acidic residues" evidence="1">
    <location>
        <begin position="246"/>
        <end position="267"/>
    </location>
</feature>
<dbReference type="AlphaFoldDB" id="A0AAX6HGR3"/>
<feature type="region of interest" description="Disordered" evidence="1">
    <location>
        <begin position="244"/>
        <end position="270"/>
    </location>
</feature>
<feature type="compositionally biased region" description="Basic residues" evidence="1">
    <location>
        <begin position="359"/>
        <end position="369"/>
    </location>
</feature>
<evidence type="ECO:0000313" key="2">
    <source>
        <dbReference type="EMBL" id="KAJ6839625.1"/>
    </source>
</evidence>
<name>A0AAX6HGR3_IRIPA</name>
<reference evidence="2" key="1">
    <citation type="journal article" date="2023" name="GigaByte">
        <title>Genome assembly of the bearded iris, Iris pallida Lam.</title>
        <authorList>
            <person name="Bruccoleri R.E."/>
            <person name="Oakeley E.J."/>
            <person name="Faust A.M.E."/>
            <person name="Altorfer M."/>
            <person name="Dessus-Babus S."/>
            <person name="Burckhardt D."/>
            <person name="Oertli M."/>
            <person name="Naumann U."/>
            <person name="Petersen F."/>
            <person name="Wong J."/>
        </authorList>
    </citation>
    <scope>NUCLEOTIDE SEQUENCE</scope>
    <source>
        <strain evidence="2">GSM-AAB239-AS_SAM_17_03QT</strain>
    </source>
</reference>
<dbReference type="PANTHER" id="PTHR31197:SF12">
    <property type="entry name" value="OS02G0770600 PROTEIN"/>
    <property type="match status" value="1"/>
</dbReference>
<dbReference type="EMBL" id="JANAVB010009994">
    <property type="protein sequence ID" value="KAJ6839625.1"/>
    <property type="molecule type" value="Genomic_DNA"/>
</dbReference>
<dbReference type="Gene3D" id="3.30.40.10">
    <property type="entry name" value="Zinc/RING finger domain, C3HC4 (zinc finger)"/>
    <property type="match status" value="1"/>
</dbReference>
<feature type="region of interest" description="Disordered" evidence="1">
    <location>
        <begin position="300"/>
        <end position="376"/>
    </location>
</feature>
<comment type="caution">
    <text evidence="2">The sequence shown here is derived from an EMBL/GenBank/DDBJ whole genome shotgun (WGS) entry which is preliminary data.</text>
</comment>
<sequence length="376" mass="42619">MERSTRVRRSRSFSCRPRLTPYSLHSYHLDNAGEGNPNRKRTLALEKRDWEDAKCSVCMEFPHNAVLLLCSSHDKGCRPYMCGTSYRHSNCLDQFNKAYAKVDELEPLMEEDTTSLGLLSGGFRSVGWPLSSGDKQEVMDLASCPLCRGQVKGWTVVEPARKYLNNKKRSCMQDNCSFVGTYRELRKHVRSSHPCAKPREVDPTLEQKWRRLEHERERQDVISTIRSSMPRSVVFGDYVIDMANSDLDDSEEDDEDIGGGDGEDGEFEGGNRDIGRSILYFFLREGARFMRLHREAHDATPANLEGRNDDDDDDVGGSYDIQSMATDGDGGVSAPAYFSGDDDYIEDPVRGAGVVTSERRRRRRRRSRSRSVTGLS</sequence>
<reference evidence="2" key="2">
    <citation type="submission" date="2023-04" db="EMBL/GenBank/DDBJ databases">
        <authorList>
            <person name="Bruccoleri R.E."/>
            <person name="Oakeley E.J."/>
            <person name="Faust A.-M."/>
            <person name="Dessus-Babus S."/>
            <person name="Altorfer M."/>
            <person name="Burckhardt D."/>
            <person name="Oertli M."/>
            <person name="Naumann U."/>
            <person name="Petersen F."/>
            <person name="Wong J."/>
        </authorList>
    </citation>
    <scope>NUCLEOTIDE SEQUENCE</scope>
    <source>
        <strain evidence="2">GSM-AAB239-AS_SAM_17_03QT</strain>
        <tissue evidence="2">Leaf</tissue>
    </source>
</reference>
<dbReference type="PANTHER" id="PTHR31197">
    <property type="entry name" value="OS01G0612600 PROTEIN"/>
    <property type="match status" value="1"/>
</dbReference>
<dbReference type="Proteomes" id="UP001140949">
    <property type="component" value="Unassembled WGS sequence"/>
</dbReference>